<feature type="compositionally biased region" description="Polar residues" evidence="8">
    <location>
        <begin position="7"/>
        <end position="19"/>
    </location>
</feature>
<feature type="domain" description="Fucosyltransferase C-terminal" evidence="9">
    <location>
        <begin position="164"/>
        <end position="339"/>
    </location>
</feature>
<keyword evidence="6 7" id="KW-0333">Golgi apparatus</keyword>
<comment type="caution">
    <text evidence="10">The sequence shown here is derived from an EMBL/GenBank/DDBJ whole genome shotgun (WGS) entry which is preliminary data.</text>
</comment>
<name>A0AAE1KZU7_PETCI</name>
<organism evidence="10 11">
    <name type="scientific">Petrolisthes cinctipes</name>
    <name type="common">Flat porcelain crab</name>
    <dbReference type="NCBI Taxonomy" id="88211"/>
    <lineage>
        <taxon>Eukaryota</taxon>
        <taxon>Metazoa</taxon>
        <taxon>Ecdysozoa</taxon>
        <taxon>Arthropoda</taxon>
        <taxon>Crustacea</taxon>
        <taxon>Multicrustacea</taxon>
        <taxon>Malacostraca</taxon>
        <taxon>Eumalacostraca</taxon>
        <taxon>Eucarida</taxon>
        <taxon>Decapoda</taxon>
        <taxon>Pleocyemata</taxon>
        <taxon>Anomura</taxon>
        <taxon>Galatheoidea</taxon>
        <taxon>Porcellanidae</taxon>
        <taxon>Petrolisthes</taxon>
    </lineage>
</organism>
<evidence type="ECO:0000313" key="10">
    <source>
        <dbReference type="EMBL" id="KAK3887830.1"/>
    </source>
</evidence>
<dbReference type="PANTHER" id="PTHR48438">
    <property type="entry name" value="ALPHA-(1,3)-FUCOSYLTRANSFERASE C-RELATED"/>
    <property type="match status" value="1"/>
</dbReference>
<evidence type="ECO:0000256" key="7">
    <source>
        <dbReference type="RuleBase" id="RU003832"/>
    </source>
</evidence>
<dbReference type="Proteomes" id="UP001286313">
    <property type="component" value="Unassembled WGS sequence"/>
</dbReference>
<dbReference type="Pfam" id="PF00852">
    <property type="entry name" value="Glyco_transf_10"/>
    <property type="match status" value="1"/>
</dbReference>
<evidence type="ECO:0000256" key="5">
    <source>
        <dbReference type="ARBA" id="ARBA00022679"/>
    </source>
</evidence>
<evidence type="ECO:0000256" key="4">
    <source>
        <dbReference type="ARBA" id="ARBA00022676"/>
    </source>
</evidence>
<evidence type="ECO:0000256" key="3">
    <source>
        <dbReference type="ARBA" id="ARBA00008919"/>
    </source>
</evidence>
<gene>
    <name evidence="10" type="ORF">Pcinc_008081</name>
</gene>
<protein>
    <recommendedName>
        <fullName evidence="7">Fucosyltransferase</fullName>
        <ecNumber evidence="7">2.4.1.-</ecNumber>
    </recommendedName>
</protein>
<dbReference type="PANTHER" id="PTHR48438:SF1">
    <property type="entry name" value="ALPHA-(1,3)-FUCOSYLTRANSFERASE C-RELATED"/>
    <property type="match status" value="1"/>
</dbReference>
<feature type="region of interest" description="Disordered" evidence="8">
    <location>
        <begin position="1"/>
        <end position="39"/>
    </location>
</feature>
<dbReference type="InterPro" id="IPR001503">
    <property type="entry name" value="Glyco_trans_10"/>
</dbReference>
<evidence type="ECO:0000256" key="2">
    <source>
        <dbReference type="ARBA" id="ARBA00004922"/>
    </source>
</evidence>
<proteinExistence type="inferred from homology"/>
<evidence type="ECO:0000259" key="9">
    <source>
        <dbReference type="Pfam" id="PF00852"/>
    </source>
</evidence>
<dbReference type="GO" id="GO:0000139">
    <property type="term" value="C:Golgi membrane"/>
    <property type="evidence" value="ECO:0007669"/>
    <property type="project" value="UniProtKB-SubCell"/>
</dbReference>
<evidence type="ECO:0000313" key="11">
    <source>
        <dbReference type="Proteomes" id="UP001286313"/>
    </source>
</evidence>
<keyword evidence="5 7" id="KW-0808">Transferase</keyword>
<sequence>MRKLGQINETIKTRPSNVITTTTTVTQDPVPPRSSNTHLQLGESHLPYAEEDILEITDPNKKNLNKPAPPPDPNGPPLKKILFWNDVHSKKHFYFGYGREPFLRAKCPVNTCYTTSNRSLFPLNEIDAVVWHWRSHDRSFPEKRYGQVYRRRHPLPDQYRNYAQGKTKMAAWFVSNCRTMGGRERVVQMLRRWIQVDQYGGCGTLKCSMKQANNCETMLSNDYKFYLSFENSLCKDYVTEKLFSKLRIDVLPVVYGFGNYSMFAPPHSYIDALSFPNVKALADYLLYLHHNDTAYNQYFAWKRFHVIPTDWARISRPYCQMCERLHKDNSTHIYDMQKWFVVDSHCITKSDRKLKSFTEVTEVLPQVESPLRNGVNTVTSQYSSKQAFPDNYSIPSRVLSNVLRSKAQKRIPLNPTDIKDLLYTIYNNVTTEYSNALWLRNYSV</sequence>
<reference evidence="10" key="1">
    <citation type="submission" date="2023-10" db="EMBL/GenBank/DDBJ databases">
        <title>Genome assemblies of two species of porcelain crab, Petrolisthes cinctipes and Petrolisthes manimaculis (Anomura: Porcellanidae).</title>
        <authorList>
            <person name="Angst P."/>
        </authorList>
    </citation>
    <scope>NUCLEOTIDE SEQUENCE</scope>
    <source>
        <strain evidence="10">PB745_01</strain>
        <tissue evidence="10">Gill</tissue>
    </source>
</reference>
<keyword evidence="11" id="KW-1185">Reference proteome</keyword>
<dbReference type="EMBL" id="JAWQEG010000605">
    <property type="protein sequence ID" value="KAK3887830.1"/>
    <property type="molecule type" value="Genomic_DNA"/>
</dbReference>
<keyword evidence="7" id="KW-0812">Transmembrane</keyword>
<dbReference type="GO" id="GO:0032580">
    <property type="term" value="C:Golgi cisterna membrane"/>
    <property type="evidence" value="ECO:0007669"/>
    <property type="project" value="UniProtKB-SubCell"/>
</dbReference>
<evidence type="ECO:0000256" key="6">
    <source>
        <dbReference type="ARBA" id="ARBA00023034"/>
    </source>
</evidence>
<dbReference type="AlphaFoldDB" id="A0AAE1KZU7"/>
<dbReference type="InterPro" id="IPR055270">
    <property type="entry name" value="Glyco_tran_10_C"/>
</dbReference>
<comment type="subcellular location">
    <subcellularLocation>
        <location evidence="1">Golgi apparatus membrane</location>
        <topology evidence="1">Single-pass type II membrane protein</topology>
    </subcellularLocation>
    <subcellularLocation>
        <location evidence="7">Golgi apparatus</location>
        <location evidence="7">Golgi stack membrane</location>
        <topology evidence="7">Single-pass type II membrane protein</topology>
    </subcellularLocation>
</comment>
<dbReference type="GO" id="GO:0008417">
    <property type="term" value="F:fucosyltransferase activity"/>
    <property type="evidence" value="ECO:0007669"/>
    <property type="project" value="InterPro"/>
</dbReference>
<dbReference type="SUPFAM" id="SSF53756">
    <property type="entry name" value="UDP-Glycosyltransferase/glycogen phosphorylase"/>
    <property type="match status" value="1"/>
</dbReference>
<comment type="similarity">
    <text evidence="3 7">Belongs to the glycosyltransferase 10 family.</text>
</comment>
<keyword evidence="7" id="KW-0472">Membrane</keyword>
<dbReference type="InterPro" id="IPR038577">
    <property type="entry name" value="GT10-like_C_sf"/>
</dbReference>
<dbReference type="FunFam" id="3.40.50.11660:FF:000004">
    <property type="entry name" value="Glycoprotein 3-alpha-L-fucosyltransferase A"/>
    <property type="match status" value="1"/>
</dbReference>
<accession>A0AAE1KZU7</accession>
<keyword evidence="4 7" id="KW-0328">Glycosyltransferase</keyword>
<evidence type="ECO:0000256" key="8">
    <source>
        <dbReference type="SAM" id="MobiDB-lite"/>
    </source>
</evidence>
<comment type="pathway">
    <text evidence="2">Protein modification; protein glycosylation.</text>
</comment>
<evidence type="ECO:0000256" key="1">
    <source>
        <dbReference type="ARBA" id="ARBA00004323"/>
    </source>
</evidence>
<dbReference type="EC" id="2.4.1.-" evidence="7"/>
<dbReference type="Gene3D" id="3.40.50.11660">
    <property type="entry name" value="Glycosyl transferase family 10, C-terminal domain"/>
    <property type="match status" value="1"/>
</dbReference>